<accession>A0ABM4CSQ4</accession>
<keyword evidence="3 6" id="KW-0812">Transmembrane</keyword>
<evidence type="ECO:0000256" key="6">
    <source>
        <dbReference type="SAM" id="Phobius"/>
    </source>
</evidence>
<proteinExistence type="inferred from homology"/>
<dbReference type="InterPro" id="IPR007593">
    <property type="entry name" value="CD225/Dispanin_fam"/>
</dbReference>
<gene>
    <name evidence="8" type="primary">LOC136086655</name>
</gene>
<feature type="transmembrane region" description="Helical" evidence="6">
    <location>
        <begin position="110"/>
        <end position="128"/>
    </location>
</feature>
<dbReference type="InterPro" id="IPR051423">
    <property type="entry name" value="CD225/Dispanin"/>
</dbReference>
<dbReference type="Proteomes" id="UP001652625">
    <property type="component" value="Chromosome 10"/>
</dbReference>
<evidence type="ECO:0000256" key="3">
    <source>
        <dbReference type="ARBA" id="ARBA00022692"/>
    </source>
</evidence>
<keyword evidence="7" id="KW-1185">Reference proteome</keyword>
<evidence type="ECO:0000256" key="1">
    <source>
        <dbReference type="ARBA" id="ARBA00004370"/>
    </source>
</evidence>
<reference evidence="8" key="1">
    <citation type="submission" date="2025-08" db="UniProtKB">
        <authorList>
            <consortium name="RefSeq"/>
        </authorList>
    </citation>
    <scope>IDENTIFICATION</scope>
</reference>
<evidence type="ECO:0000313" key="7">
    <source>
        <dbReference type="Proteomes" id="UP001652625"/>
    </source>
</evidence>
<evidence type="ECO:0000256" key="4">
    <source>
        <dbReference type="ARBA" id="ARBA00022989"/>
    </source>
</evidence>
<protein>
    <submittedName>
        <fullName evidence="8">Synapse differentiation-inducing gene protein 1-like</fullName>
    </submittedName>
</protein>
<evidence type="ECO:0000313" key="8">
    <source>
        <dbReference type="RefSeq" id="XP_065664931.1"/>
    </source>
</evidence>
<sequence length="133" mass="15049">MLNLDMDEKSEKPLISLQSCIQEQPAQDEAIGFPHAIPLNQPFINIQPQPYVPNPSTYKFLAWFSCLCCFWPLGIPAVYYSRKTKTAISERRFRDATLASESARTFATKSIITGTILTLIFILVKYLFGGKLI</sequence>
<dbReference type="RefSeq" id="XP_065664931.1">
    <property type="nucleotide sequence ID" value="XM_065808859.1"/>
</dbReference>
<organism evidence="7 8">
    <name type="scientific">Hydra vulgaris</name>
    <name type="common">Hydra</name>
    <name type="synonym">Hydra attenuata</name>
    <dbReference type="NCBI Taxonomy" id="6087"/>
    <lineage>
        <taxon>Eukaryota</taxon>
        <taxon>Metazoa</taxon>
        <taxon>Cnidaria</taxon>
        <taxon>Hydrozoa</taxon>
        <taxon>Hydroidolina</taxon>
        <taxon>Anthoathecata</taxon>
        <taxon>Aplanulata</taxon>
        <taxon>Hydridae</taxon>
        <taxon>Hydra</taxon>
    </lineage>
</organism>
<dbReference type="PANTHER" id="PTHR14948">
    <property type="entry name" value="NG5"/>
    <property type="match status" value="1"/>
</dbReference>
<dbReference type="Pfam" id="PF04505">
    <property type="entry name" value="CD225"/>
    <property type="match status" value="1"/>
</dbReference>
<keyword evidence="5 6" id="KW-0472">Membrane</keyword>
<dbReference type="PANTHER" id="PTHR14948:SF25">
    <property type="entry name" value="DUF4190 DOMAIN-CONTAINING PROTEIN"/>
    <property type="match status" value="1"/>
</dbReference>
<comment type="subcellular location">
    <subcellularLocation>
        <location evidence="1">Membrane</location>
    </subcellularLocation>
</comment>
<evidence type="ECO:0000256" key="5">
    <source>
        <dbReference type="ARBA" id="ARBA00023136"/>
    </source>
</evidence>
<feature type="transmembrane region" description="Helical" evidence="6">
    <location>
        <begin position="60"/>
        <end position="81"/>
    </location>
</feature>
<evidence type="ECO:0000256" key="2">
    <source>
        <dbReference type="ARBA" id="ARBA00006843"/>
    </source>
</evidence>
<keyword evidence="4 6" id="KW-1133">Transmembrane helix</keyword>
<comment type="similarity">
    <text evidence="2">Belongs to the CD225/Dispanin family.</text>
</comment>
<name>A0ABM4CSQ4_HYDVU</name>
<dbReference type="GeneID" id="136086655"/>